<evidence type="ECO:0000256" key="2">
    <source>
        <dbReference type="ARBA" id="ARBA00022448"/>
    </source>
</evidence>
<dbReference type="SUPFAM" id="SSF103473">
    <property type="entry name" value="MFS general substrate transporter"/>
    <property type="match status" value="1"/>
</dbReference>
<keyword evidence="5" id="KW-1133">Transmembrane helix</keyword>
<dbReference type="Proteomes" id="UP000217696">
    <property type="component" value="Chromosome"/>
</dbReference>
<dbReference type="Pfam" id="PF07690">
    <property type="entry name" value="MFS_1"/>
    <property type="match status" value="1"/>
</dbReference>
<organism evidence="7 8">
    <name type="scientific">Aneurinibacillus soli</name>
    <dbReference type="NCBI Taxonomy" id="1500254"/>
    <lineage>
        <taxon>Bacteria</taxon>
        <taxon>Bacillati</taxon>
        <taxon>Bacillota</taxon>
        <taxon>Bacilli</taxon>
        <taxon>Bacillales</taxon>
        <taxon>Paenibacillaceae</taxon>
        <taxon>Aneurinibacillus group</taxon>
        <taxon>Aneurinibacillus</taxon>
    </lineage>
</organism>
<evidence type="ECO:0000256" key="6">
    <source>
        <dbReference type="ARBA" id="ARBA00023136"/>
    </source>
</evidence>
<dbReference type="InterPro" id="IPR011701">
    <property type="entry name" value="MFS"/>
</dbReference>
<dbReference type="PROSITE" id="PS50850">
    <property type="entry name" value="MFS"/>
    <property type="match status" value="1"/>
</dbReference>
<dbReference type="GO" id="GO:0005886">
    <property type="term" value="C:plasma membrane"/>
    <property type="evidence" value="ECO:0007669"/>
    <property type="project" value="UniProtKB-SubCell"/>
</dbReference>
<dbReference type="AlphaFoldDB" id="A0A0U5BNR1"/>
<sequence length="418" mass="44917">MPSSISASVQKTIPQSKNQARMLWLLVSFAYLLIVSQRTAPGIISDQLLSEFHVSASVLGLMSTFQFVMYAGLQIPIGLWAARLGPARLLLVGILASGLGTILYSTADSLPLLFATRALIGFGDAFIWVNCVLILGKAFEPRSFSTMIGMTGAMGSLGNMLTTMPLAWWVTASGWRLPFTCMGIILLVHALIMYRGFSRRDMLFPADAANLHPAVTLREFATLIRKRTVWGPFLCHFGIIGTYVGFTSVWAIPYLLDMYGISRAEAASILGLALISAVAGGPLSGWMAARAGNCRTPYIWLQVLNVTVWSVFLLTKAHPPLALVYVLFIALGFGIGISTLTFASIRESFPVAQVGALTGLANTGGFFSAVLLPPIMGLVFDHLGLHSQQAYAVAFIIPVLFASIGIAGGLMLSKPKHV</sequence>
<keyword evidence="3" id="KW-1003">Cell membrane</keyword>
<keyword evidence="6" id="KW-0472">Membrane</keyword>
<proteinExistence type="predicted"/>
<keyword evidence="4" id="KW-0812">Transmembrane</keyword>
<keyword evidence="2" id="KW-0813">Transport</keyword>
<dbReference type="Gene3D" id="1.20.1250.20">
    <property type="entry name" value="MFS general substrate transporter like domains"/>
    <property type="match status" value="2"/>
</dbReference>
<evidence type="ECO:0000313" key="8">
    <source>
        <dbReference type="Proteomes" id="UP000217696"/>
    </source>
</evidence>
<evidence type="ECO:0000256" key="5">
    <source>
        <dbReference type="ARBA" id="ARBA00022989"/>
    </source>
</evidence>
<dbReference type="PANTHER" id="PTHR43124:SF3">
    <property type="entry name" value="CHLORAMPHENICOL EFFLUX PUMP RV0191"/>
    <property type="match status" value="1"/>
</dbReference>
<protein>
    <submittedName>
        <fullName evidence="7">Putative sulfoacetate transporter SauU</fullName>
    </submittedName>
</protein>
<dbReference type="GO" id="GO:0022857">
    <property type="term" value="F:transmembrane transporter activity"/>
    <property type="evidence" value="ECO:0007669"/>
    <property type="project" value="InterPro"/>
</dbReference>
<dbReference type="InterPro" id="IPR036259">
    <property type="entry name" value="MFS_trans_sf"/>
</dbReference>
<dbReference type="KEGG" id="asoc:CB4_04108"/>
<dbReference type="InterPro" id="IPR050189">
    <property type="entry name" value="MFS_Efflux_Transporters"/>
</dbReference>
<evidence type="ECO:0000256" key="1">
    <source>
        <dbReference type="ARBA" id="ARBA00004651"/>
    </source>
</evidence>
<dbReference type="PANTHER" id="PTHR43124">
    <property type="entry name" value="PURINE EFFLUX PUMP PBUE"/>
    <property type="match status" value="1"/>
</dbReference>
<accession>A0A0U5BNR1</accession>
<keyword evidence="8" id="KW-1185">Reference proteome</keyword>
<comment type="subcellular location">
    <subcellularLocation>
        <location evidence="1">Cell membrane</location>
        <topology evidence="1">Multi-pass membrane protein</topology>
    </subcellularLocation>
</comment>
<reference evidence="7 8" key="1">
    <citation type="submission" date="2015-12" db="EMBL/GenBank/DDBJ databases">
        <title>Genome sequence of Aneurinibacillus soli.</title>
        <authorList>
            <person name="Lee J.S."/>
            <person name="Lee K.C."/>
            <person name="Kim K.K."/>
            <person name="Lee B.W."/>
        </authorList>
    </citation>
    <scope>NUCLEOTIDE SEQUENCE [LARGE SCALE GENOMIC DNA]</scope>
    <source>
        <strain evidence="7 8">CB4</strain>
    </source>
</reference>
<dbReference type="InterPro" id="IPR020846">
    <property type="entry name" value="MFS_dom"/>
</dbReference>
<dbReference type="EMBL" id="AP017312">
    <property type="protein sequence ID" value="BAU29854.1"/>
    <property type="molecule type" value="Genomic_DNA"/>
</dbReference>
<evidence type="ECO:0000256" key="3">
    <source>
        <dbReference type="ARBA" id="ARBA00022475"/>
    </source>
</evidence>
<evidence type="ECO:0000256" key="4">
    <source>
        <dbReference type="ARBA" id="ARBA00022692"/>
    </source>
</evidence>
<gene>
    <name evidence="7" type="primary">sauU_2</name>
    <name evidence="7" type="ORF">CB4_04108</name>
</gene>
<dbReference type="RefSeq" id="WP_157738090.1">
    <property type="nucleotide sequence ID" value="NZ_AP017312.1"/>
</dbReference>
<name>A0A0U5BNR1_9BACL</name>
<evidence type="ECO:0000313" key="7">
    <source>
        <dbReference type="EMBL" id="BAU29854.1"/>
    </source>
</evidence>